<dbReference type="Gene3D" id="1.25.40.20">
    <property type="entry name" value="Ankyrin repeat-containing domain"/>
    <property type="match status" value="2"/>
</dbReference>
<dbReference type="InterPro" id="IPR026961">
    <property type="entry name" value="PGG_dom"/>
</dbReference>
<dbReference type="Proteomes" id="UP000215914">
    <property type="component" value="Unassembled WGS sequence"/>
</dbReference>
<organism evidence="5 6">
    <name type="scientific">Helianthus annuus</name>
    <name type="common">Common sunflower</name>
    <dbReference type="NCBI Taxonomy" id="4232"/>
    <lineage>
        <taxon>Eukaryota</taxon>
        <taxon>Viridiplantae</taxon>
        <taxon>Streptophyta</taxon>
        <taxon>Embryophyta</taxon>
        <taxon>Tracheophyta</taxon>
        <taxon>Spermatophyta</taxon>
        <taxon>Magnoliopsida</taxon>
        <taxon>eudicotyledons</taxon>
        <taxon>Gunneridae</taxon>
        <taxon>Pentapetalae</taxon>
        <taxon>asterids</taxon>
        <taxon>campanulids</taxon>
        <taxon>Asterales</taxon>
        <taxon>Asteraceae</taxon>
        <taxon>Asteroideae</taxon>
        <taxon>Heliantheae alliance</taxon>
        <taxon>Heliantheae</taxon>
        <taxon>Helianthus</taxon>
    </lineage>
</organism>
<dbReference type="Pfam" id="PF13962">
    <property type="entry name" value="PGG"/>
    <property type="match status" value="1"/>
</dbReference>
<dbReference type="SMART" id="SM00248">
    <property type="entry name" value="ANK"/>
    <property type="match status" value="5"/>
</dbReference>
<feature type="compositionally biased region" description="Low complexity" evidence="1">
    <location>
        <begin position="716"/>
        <end position="729"/>
    </location>
</feature>
<gene>
    <name evidence="5" type="ORF">HanXRQr2_Chr04g0158051</name>
</gene>
<dbReference type="InterPro" id="IPR002110">
    <property type="entry name" value="Ankyrin_rpt"/>
</dbReference>
<dbReference type="SUPFAM" id="SSF48403">
    <property type="entry name" value="Ankyrin repeat"/>
    <property type="match status" value="2"/>
</dbReference>
<reference evidence="5" key="2">
    <citation type="submission" date="2020-06" db="EMBL/GenBank/DDBJ databases">
        <title>Helianthus annuus Genome sequencing and assembly Release 2.</title>
        <authorList>
            <person name="Gouzy J."/>
            <person name="Langlade N."/>
            <person name="Munos S."/>
        </authorList>
    </citation>
    <scope>NUCLEOTIDE SEQUENCE</scope>
    <source>
        <tissue evidence="5">Leaves</tissue>
    </source>
</reference>
<accession>A0A9K3J7Z1</accession>
<evidence type="ECO:0000313" key="5">
    <source>
        <dbReference type="EMBL" id="KAF5809515.1"/>
    </source>
</evidence>
<keyword evidence="2" id="KW-0812">Transmembrane</keyword>
<dbReference type="GO" id="GO:0016020">
    <property type="term" value="C:membrane"/>
    <property type="evidence" value="ECO:0000318"/>
    <property type="project" value="GO_Central"/>
</dbReference>
<proteinExistence type="predicted"/>
<evidence type="ECO:0000259" key="4">
    <source>
        <dbReference type="Pfam" id="PF13962"/>
    </source>
</evidence>
<dbReference type="PANTHER" id="PTHR24177">
    <property type="entry name" value="CASKIN"/>
    <property type="match status" value="1"/>
</dbReference>
<protein>
    <submittedName>
        <fullName evidence="5">Ankyrin repeat-containing domain, PGG domain, ankyrin repeat-containing domain superfamily</fullName>
    </submittedName>
</protein>
<dbReference type="InterPro" id="IPR036770">
    <property type="entry name" value="Ankyrin_rpt-contain_sf"/>
</dbReference>
<keyword evidence="2" id="KW-1133">Transmembrane helix</keyword>
<feature type="domain" description="PGG" evidence="4">
    <location>
        <begin position="545"/>
        <end position="660"/>
    </location>
</feature>
<evidence type="ECO:0000256" key="1">
    <source>
        <dbReference type="SAM" id="MobiDB-lite"/>
    </source>
</evidence>
<feature type="transmembrane region" description="Helical" evidence="2">
    <location>
        <begin position="666"/>
        <end position="693"/>
    </location>
</feature>
<dbReference type="PANTHER" id="PTHR24177:SF335">
    <property type="entry name" value="PGG DOMAIN-CONTAINING PROTEIN"/>
    <property type="match status" value="1"/>
</dbReference>
<keyword evidence="6" id="KW-1185">Reference proteome</keyword>
<feature type="transmembrane region" description="Helical" evidence="2">
    <location>
        <begin position="593"/>
        <end position="624"/>
    </location>
</feature>
<dbReference type="EMBL" id="MNCJ02000319">
    <property type="protein sequence ID" value="KAF5809515.1"/>
    <property type="molecule type" value="Genomic_DNA"/>
</dbReference>
<name>A0A9K3J7Z1_HELAN</name>
<reference evidence="5" key="1">
    <citation type="journal article" date="2017" name="Nature">
        <title>The sunflower genome provides insights into oil metabolism, flowering and Asterid evolution.</title>
        <authorList>
            <person name="Badouin H."/>
            <person name="Gouzy J."/>
            <person name="Grassa C.J."/>
            <person name="Murat F."/>
            <person name="Staton S.E."/>
            <person name="Cottret L."/>
            <person name="Lelandais-Briere C."/>
            <person name="Owens G.L."/>
            <person name="Carrere S."/>
            <person name="Mayjonade B."/>
            <person name="Legrand L."/>
            <person name="Gill N."/>
            <person name="Kane N.C."/>
            <person name="Bowers J.E."/>
            <person name="Hubner S."/>
            <person name="Bellec A."/>
            <person name="Berard A."/>
            <person name="Berges H."/>
            <person name="Blanchet N."/>
            <person name="Boniface M.C."/>
            <person name="Brunel D."/>
            <person name="Catrice O."/>
            <person name="Chaidir N."/>
            <person name="Claudel C."/>
            <person name="Donnadieu C."/>
            <person name="Faraut T."/>
            <person name="Fievet G."/>
            <person name="Helmstetter N."/>
            <person name="King M."/>
            <person name="Knapp S.J."/>
            <person name="Lai Z."/>
            <person name="Le Paslier M.C."/>
            <person name="Lippi Y."/>
            <person name="Lorenzon L."/>
            <person name="Mandel J.R."/>
            <person name="Marage G."/>
            <person name="Marchand G."/>
            <person name="Marquand E."/>
            <person name="Bret-Mestries E."/>
            <person name="Morien E."/>
            <person name="Nambeesan S."/>
            <person name="Nguyen T."/>
            <person name="Pegot-Espagnet P."/>
            <person name="Pouilly N."/>
            <person name="Raftis F."/>
            <person name="Sallet E."/>
            <person name="Schiex T."/>
            <person name="Thomas J."/>
            <person name="Vandecasteele C."/>
            <person name="Vares D."/>
            <person name="Vear F."/>
            <person name="Vautrin S."/>
            <person name="Crespi M."/>
            <person name="Mangin B."/>
            <person name="Burke J.M."/>
            <person name="Salse J."/>
            <person name="Munos S."/>
            <person name="Vincourt P."/>
            <person name="Rieseberg L.H."/>
            <person name="Langlade N.B."/>
        </authorList>
    </citation>
    <scope>NUCLEOTIDE SEQUENCE</scope>
    <source>
        <tissue evidence="5">Leaves</tissue>
    </source>
</reference>
<feature type="region of interest" description="Disordered" evidence="1">
    <location>
        <begin position="714"/>
        <end position="733"/>
    </location>
</feature>
<evidence type="ECO:0000256" key="2">
    <source>
        <dbReference type="SAM" id="Phobius"/>
    </source>
</evidence>
<feature type="domain" description="DUF4219" evidence="3">
    <location>
        <begin position="13"/>
        <end position="37"/>
    </location>
</feature>
<comment type="caution">
    <text evidence="5">The sequence shown here is derived from an EMBL/GenBank/DDBJ whole genome shotgun (WGS) entry which is preliminary data.</text>
</comment>
<evidence type="ECO:0000313" key="6">
    <source>
        <dbReference type="Proteomes" id="UP000215914"/>
    </source>
</evidence>
<keyword evidence="2" id="KW-0472">Membrane</keyword>
<dbReference type="Gramene" id="mRNA:HanXRQr2_Chr04g0158051">
    <property type="protein sequence ID" value="mRNA:HanXRQr2_Chr04g0158051"/>
    <property type="gene ID" value="HanXRQr2_Chr04g0158051"/>
</dbReference>
<dbReference type="InterPro" id="IPR025314">
    <property type="entry name" value="DUF4219"/>
</dbReference>
<dbReference type="Pfam" id="PF13961">
    <property type="entry name" value="DUF4219"/>
    <property type="match status" value="1"/>
</dbReference>
<sequence length="748" mass="84762">MAMIGIVPEVFKEENYEFWKICLKSYLVGQGLWDVVSRDAKSEEEDEPQEWQRKNAQALHAIQLACGSQAYSKYKKNTHVSAKFAWDHLAELGHKKDQDVSGVEKHHLYEDLYNAIEDDDMERVNVILKKEPNATTSIVSSHGDTALHIAILSGKIEIALDLVKKIPPEELEISNEFGATPLSLAAITENITLAKAMVEKNNNLVTLKSGNTDQSSLPVIVASMYGRKRMVHYLYSKTPKHLLDPNNPDPKYKLDGVLLLNNLITADFYDIASELLKLFPKLGIMADHHDDYALHKLAHKPSAFASGSKFPYWKQWIYNCVRIHSPWEVDTKINTPGDHQDEFISHHPGFLHQLGWILLRLIVPDIKYLHDRKLVNDEASNLLGCIFKGIKGMNHLELERLEIDKAVHNAIKHGIVEFVEELLTYNPDFIWRKDKRGRSIFSHAIVLRQEKIFSLFCRLGTKKSIVASRHDIFQNNFLHLAAKLSPPAQLERVSGAALQMQRELQWYKEVESLVQPKYKDQVNESHRKPATLFTQEHKDLAKEGEKWMKNTAGSSMIVGTLIAAVMFTTAFTVPGGNDEKSGLPIMLYMDSNVFMIFMISNGLSLFASTTSVLMFLGILTARYAEDDFLVSLPTKLILGIACLFFSIVTMMISFATALYLELHKTLSWVSIPLILLSTFPVVLFSALQFPLLIEMVIRTYGSSIFDKHSKHASMIKKPQQYPPQQNNDDYSMKVEDTGDSSMNVCLDA</sequence>
<dbReference type="AlphaFoldDB" id="A0A9K3J7Z1"/>
<feature type="transmembrane region" description="Helical" evidence="2">
    <location>
        <begin position="552"/>
        <end position="573"/>
    </location>
</feature>
<feature type="transmembrane region" description="Helical" evidence="2">
    <location>
        <begin position="636"/>
        <end position="660"/>
    </location>
</feature>
<evidence type="ECO:0000259" key="3">
    <source>
        <dbReference type="Pfam" id="PF13961"/>
    </source>
</evidence>